<proteinExistence type="predicted"/>
<evidence type="ECO:0000313" key="2">
    <source>
        <dbReference type="Proteomes" id="UP000053257"/>
    </source>
</evidence>
<gene>
    <name evidence="1" type="ORF">PHLGIDRAFT_198132</name>
</gene>
<dbReference type="AlphaFoldDB" id="A0A0C3SER8"/>
<dbReference type="EMBL" id="KN840451">
    <property type="protein sequence ID" value="KIP10810.1"/>
    <property type="molecule type" value="Genomic_DNA"/>
</dbReference>
<protein>
    <submittedName>
        <fullName evidence="1">Uncharacterized protein</fullName>
    </submittedName>
</protein>
<keyword evidence="2" id="KW-1185">Reference proteome</keyword>
<accession>A0A0C3SER8</accession>
<sequence>MSYPPAFSIEPYKMLQMMRLIGGYEVQWEDIIACQCLVKLRLYDPDNVEHTSKPWLITLFVYCYHWQNGEIEPRDVQRIRWKTIVSTHCRKLSRYCSDYCPDGDMEKLPMFVVPMATKDSERLELFKPTRKCKDKRKRFCGATQETFTKERMKRWCVVPHDGLW</sequence>
<dbReference type="HOGENOM" id="CLU_1619622_0_0_1"/>
<organism evidence="1 2">
    <name type="scientific">Phlebiopsis gigantea (strain 11061_1 CR5-6)</name>
    <name type="common">White-rot fungus</name>
    <name type="synonym">Peniophora gigantea</name>
    <dbReference type="NCBI Taxonomy" id="745531"/>
    <lineage>
        <taxon>Eukaryota</taxon>
        <taxon>Fungi</taxon>
        <taxon>Dikarya</taxon>
        <taxon>Basidiomycota</taxon>
        <taxon>Agaricomycotina</taxon>
        <taxon>Agaricomycetes</taxon>
        <taxon>Polyporales</taxon>
        <taxon>Phanerochaetaceae</taxon>
        <taxon>Phlebiopsis</taxon>
    </lineage>
</organism>
<dbReference type="Proteomes" id="UP000053257">
    <property type="component" value="Unassembled WGS sequence"/>
</dbReference>
<evidence type="ECO:0000313" key="1">
    <source>
        <dbReference type="EMBL" id="KIP10810.1"/>
    </source>
</evidence>
<name>A0A0C3SER8_PHLG1</name>
<reference evidence="1 2" key="1">
    <citation type="journal article" date="2014" name="PLoS Genet.">
        <title>Analysis of the Phlebiopsis gigantea genome, transcriptome and secretome provides insight into its pioneer colonization strategies of wood.</title>
        <authorList>
            <person name="Hori C."/>
            <person name="Ishida T."/>
            <person name="Igarashi K."/>
            <person name="Samejima M."/>
            <person name="Suzuki H."/>
            <person name="Master E."/>
            <person name="Ferreira P."/>
            <person name="Ruiz-Duenas F.J."/>
            <person name="Held B."/>
            <person name="Canessa P."/>
            <person name="Larrondo L.F."/>
            <person name="Schmoll M."/>
            <person name="Druzhinina I.S."/>
            <person name="Kubicek C.P."/>
            <person name="Gaskell J.A."/>
            <person name="Kersten P."/>
            <person name="St John F."/>
            <person name="Glasner J."/>
            <person name="Sabat G."/>
            <person name="Splinter BonDurant S."/>
            <person name="Syed K."/>
            <person name="Yadav J."/>
            <person name="Mgbeahuruike A.C."/>
            <person name="Kovalchuk A."/>
            <person name="Asiegbu F.O."/>
            <person name="Lackner G."/>
            <person name="Hoffmeister D."/>
            <person name="Rencoret J."/>
            <person name="Gutierrez A."/>
            <person name="Sun H."/>
            <person name="Lindquist E."/>
            <person name="Barry K."/>
            <person name="Riley R."/>
            <person name="Grigoriev I.V."/>
            <person name="Henrissat B."/>
            <person name="Kues U."/>
            <person name="Berka R.M."/>
            <person name="Martinez A.T."/>
            <person name="Covert S.F."/>
            <person name="Blanchette R.A."/>
            <person name="Cullen D."/>
        </authorList>
    </citation>
    <scope>NUCLEOTIDE SEQUENCE [LARGE SCALE GENOMIC DNA]</scope>
    <source>
        <strain evidence="1 2">11061_1 CR5-6</strain>
    </source>
</reference>